<organism evidence="2 3">
    <name type="scientific">Citrus sinensis</name>
    <name type="common">Sweet orange</name>
    <name type="synonym">Citrus aurantium var. sinensis</name>
    <dbReference type="NCBI Taxonomy" id="2711"/>
    <lineage>
        <taxon>Eukaryota</taxon>
        <taxon>Viridiplantae</taxon>
        <taxon>Streptophyta</taxon>
        <taxon>Embryophyta</taxon>
        <taxon>Tracheophyta</taxon>
        <taxon>Spermatophyta</taxon>
        <taxon>Magnoliopsida</taxon>
        <taxon>eudicotyledons</taxon>
        <taxon>Gunneridae</taxon>
        <taxon>Pentapetalae</taxon>
        <taxon>rosids</taxon>
        <taxon>malvids</taxon>
        <taxon>Sapindales</taxon>
        <taxon>Rutaceae</taxon>
        <taxon>Aurantioideae</taxon>
        <taxon>Citrus</taxon>
    </lineage>
</organism>
<gene>
    <name evidence="2" type="ORF">CISIN_1g039571mg</name>
</gene>
<evidence type="ECO:0000313" key="2">
    <source>
        <dbReference type="EMBL" id="KDO48579.1"/>
    </source>
</evidence>
<feature type="region of interest" description="Disordered" evidence="1">
    <location>
        <begin position="24"/>
        <end position="56"/>
    </location>
</feature>
<dbReference type="AlphaFoldDB" id="A0A067E015"/>
<dbReference type="PANTHER" id="PTHR33564">
    <property type="entry name" value="TRANSMEMBRANE PROTEIN"/>
    <property type="match status" value="1"/>
</dbReference>
<evidence type="ECO:0000313" key="3">
    <source>
        <dbReference type="Proteomes" id="UP000027120"/>
    </source>
</evidence>
<sequence>RVPNHFKGKNNKIIFSVWCTHNNNHIPKPKAKAKSKTKTKPRTKHPPRKQPRTPDAHVNFSRDYKLLATLFIAQASLSFKASSNINLVVSFKRSSSLSMTCIINSTQSLVLATAMVVSSTVLFLAFSKQKNDSKEPQEETLRSCLYSEEKKKGRKKKRVQFAENVKDTAGNGEEYRKEYNKKFAKQFDRTCRNDQIQGMPANRVALYHGILRDRVHRMEYSY</sequence>
<evidence type="ECO:0000256" key="1">
    <source>
        <dbReference type="SAM" id="MobiDB-lite"/>
    </source>
</evidence>
<dbReference type="EMBL" id="KK785140">
    <property type="protein sequence ID" value="KDO48579.1"/>
    <property type="molecule type" value="Genomic_DNA"/>
</dbReference>
<dbReference type="eggNOG" id="ENOG502S4PX">
    <property type="taxonomic scope" value="Eukaryota"/>
</dbReference>
<proteinExistence type="predicted"/>
<reference evidence="2 3" key="1">
    <citation type="submission" date="2014-04" db="EMBL/GenBank/DDBJ databases">
        <authorList>
            <consortium name="International Citrus Genome Consortium"/>
            <person name="Gmitter F."/>
            <person name="Chen C."/>
            <person name="Farmerie W."/>
            <person name="Harkins T."/>
            <person name="Desany B."/>
            <person name="Mohiuddin M."/>
            <person name="Kodira C."/>
            <person name="Borodovsky M."/>
            <person name="Lomsadze A."/>
            <person name="Burns P."/>
            <person name="Jenkins J."/>
            <person name="Prochnik S."/>
            <person name="Shu S."/>
            <person name="Chapman J."/>
            <person name="Pitluck S."/>
            <person name="Schmutz J."/>
            <person name="Rokhsar D."/>
        </authorList>
    </citation>
    <scope>NUCLEOTIDE SEQUENCE</scope>
</reference>
<dbReference type="STRING" id="2711.A0A067E015"/>
<accession>A0A067E015</accession>
<dbReference type="PANTHER" id="PTHR33564:SF15">
    <property type="entry name" value="PROTEIN, PUTATIVE-RELATED"/>
    <property type="match status" value="1"/>
</dbReference>
<protein>
    <submittedName>
        <fullName evidence="2">Uncharacterized protein</fullName>
    </submittedName>
</protein>
<dbReference type="PaxDb" id="2711-XP_006465339.1"/>
<feature type="compositionally biased region" description="Basic residues" evidence="1">
    <location>
        <begin position="27"/>
        <end position="51"/>
    </location>
</feature>
<name>A0A067E015_CITSI</name>
<keyword evidence="3" id="KW-1185">Reference proteome</keyword>
<dbReference type="Proteomes" id="UP000027120">
    <property type="component" value="Unassembled WGS sequence"/>
</dbReference>
<feature type="non-terminal residue" evidence="2">
    <location>
        <position position="1"/>
    </location>
</feature>